<feature type="transmembrane region" description="Helical" evidence="8">
    <location>
        <begin position="474"/>
        <end position="492"/>
    </location>
</feature>
<feature type="transmembrane region" description="Helical" evidence="8">
    <location>
        <begin position="1050"/>
        <end position="1069"/>
    </location>
</feature>
<gene>
    <name evidence="10" type="ordered locus">DEHA2F25498g</name>
</gene>
<dbReference type="InterPro" id="IPR003593">
    <property type="entry name" value="AAA+_ATPase"/>
</dbReference>
<dbReference type="InParanoid" id="B5RUN7"/>
<keyword evidence="6 8" id="KW-1133">Transmembrane helix</keyword>
<dbReference type="GO" id="GO:0140359">
    <property type="term" value="F:ABC-type transporter activity"/>
    <property type="evidence" value="ECO:0007669"/>
    <property type="project" value="InterPro"/>
</dbReference>
<sequence length="1298" mass="145664">MIESNILEVNTDDKVSLTVKNLTVGVKNSDKKTDDVEATGESKGGKKILDDVSFQLQSGELMAIMGGSGSGKTTLLNTLSQRTNIKNNDLSFSGSVEYIVGDKGNTKRKVRNAYLLQTDIFLPGLTVYETLMFQADLRLPPTATKYEKEELVNSLLTTLELQPIRDETISSFSTYSTNLSGGEQRRVSLAIQLLSKPSMLFLDEPTTGLDTSSSLKLLQVLRKLASPEFGITIILSIHQPRSEITVLFDKICLLTRGGRVVYFGSLIDSGSYFASVRDENGEQTEMKSSNFVEYIMDLSVKDTSSKEMENITSRRIDNLVESWKAYSNTEENKEMLSSNEVKKLFEKNIKLFDKGKEDRISFLQEIIVSTRRTFLLSYRDTASLFAINFVCLLLAIACGWMFYKPKPDLAGIRSITSSLYVMLEIIGFSFMFIEIERLWAADGTFFFREYNENCVSITGFIISRRLGKFLLEDFPISVLFAVISYFMWGLRLTNEEGNNDASYFFIYFAITLLTEFCGMATAMLAFSLSMDFSISALILMVIYQLQNSACGYFVNAATMPVYVRWTKYIAYFWYAFGALTANQYTNWMGECPYDDADSRCEEYSGNYQLGVLGFPQGWITEPICILFAWVVGFYILTGLAFRFKNRDLAVAKTKENTIGGEEENEEGNEAESNVKFENTRLQKNDNSAQRDLEKASLVSTDQDIHIHIQNISLSVVLQENKFMIIRKISGEHQLLNNVSAHFKANKVNVIMGPSGGGKTTLLNFLSNRLSKNSKFRSNGNIRLNDSQYITNKELSSISAYVSQQDNSLISSLTVRETLYYQAKLRISHEDHHKIPVIINTLIRTMGLNDCAETLVGSESVKGISGGEKRRVSIAIQLLSKPKILFLDEPTSGLDSTTSVSVLGLLDNLAEVYGTTVIMTIHQPNEDMFNKFGSVLLLARGGRPVFNGSTISIKKYLADAGYPLPNDKNIADHILDVVSQSLEEDNTATQSRINYLVNRWEMKQSSNTNSVLVNETIDLEKYQHKKQPFFVTFPVITKRQFINSVRSKDVLIARAGQTIFLTIVHTLYFAPLRNTEEGVSNRLGLIQEVLNLYFIGFFNNVTLYPVERSLFYQEYKDGIYGPLEFNLSYLLNELPTEIIPCLFFAVLLVFGVGLPRTPGMFFSMFFTGFVSINCGESLGILVSSIFTHLGLAINILASVIVIAIFMGGTMSLHMPEFFKAWNYINPMKYAVGTCAKLGFENQQFECALGTCTLDTGDNVLEYYNLDINLGAYFGGLVACLIIYRLVAIGSAYARLKLCV</sequence>
<evidence type="ECO:0000256" key="8">
    <source>
        <dbReference type="SAM" id="Phobius"/>
    </source>
</evidence>
<name>B5RUN7_DEBHA</name>
<evidence type="ECO:0000259" key="9">
    <source>
        <dbReference type="PROSITE" id="PS50893"/>
    </source>
</evidence>
<organism evidence="10 11">
    <name type="scientific">Debaryomyces hansenii (strain ATCC 36239 / CBS 767 / BCRC 21394 / JCM 1990 / NBRC 0083 / IGC 2968)</name>
    <name type="common">Yeast</name>
    <name type="synonym">Torulaspora hansenii</name>
    <dbReference type="NCBI Taxonomy" id="284592"/>
    <lineage>
        <taxon>Eukaryota</taxon>
        <taxon>Fungi</taxon>
        <taxon>Dikarya</taxon>
        <taxon>Ascomycota</taxon>
        <taxon>Saccharomycotina</taxon>
        <taxon>Pichiomycetes</taxon>
        <taxon>Debaryomycetaceae</taxon>
        <taxon>Debaryomyces</taxon>
    </lineage>
</organism>
<dbReference type="EMBL" id="CR382138">
    <property type="protein sequence ID" value="CAR66415.1"/>
    <property type="molecule type" value="Genomic_DNA"/>
</dbReference>
<dbReference type="Pfam" id="PF01061">
    <property type="entry name" value="ABC2_membrane"/>
    <property type="match status" value="2"/>
</dbReference>
<feature type="transmembrane region" description="Helical" evidence="8">
    <location>
        <begin position="504"/>
        <end position="526"/>
    </location>
</feature>
<dbReference type="GeneID" id="8999070"/>
<dbReference type="PANTHER" id="PTHR48041:SF119">
    <property type="entry name" value="ROA1P"/>
    <property type="match status" value="1"/>
</dbReference>
<feature type="domain" description="ABC transporter" evidence="9">
    <location>
        <begin position="706"/>
        <end position="965"/>
    </location>
</feature>
<dbReference type="GO" id="GO:0005524">
    <property type="term" value="F:ATP binding"/>
    <property type="evidence" value="ECO:0007669"/>
    <property type="project" value="UniProtKB-KW"/>
</dbReference>
<proteinExistence type="predicted"/>
<dbReference type="SUPFAM" id="SSF52540">
    <property type="entry name" value="P-loop containing nucleoside triphosphate hydrolases"/>
    <property type="match status" value="2"/>
</dbReference>
<dbReference type="PROSITE" id="PS00211">
    <property type="entry name" value="ABC_TRANSPORTER_1"/>
    <property type="match status" value="2"/>
</dbReference>
<dbReference type="KEGG" id="dha:DEHA2F25498g"/>
<feature type="transmembrane region" description="Helical" evidence="8">
    <location>
        <begin position="1188"/>
        <end position="1211"/>
    </location>
</feature>
<feature type="transmembrane region" description="Helical" evidence="8">
    <location>
        <begin position="568"/>
        <end position="585"/>
    </location>
</feature>
<dbReference type="PANTHER" id="PTHR48041">
    <property type="entry name" value="ABC TRANSPORTER G FAMILY MEMBER 28"/>
    <property type="match status" value="1"/>
</dbReference>
<keyword evidence="2" id="KW-0813">Transport</keyword>
<protein>
    <submittedName>
        <fullName evidence="10">DEHA2F25498p</fullName>
    </submittedName>
</protein>
<evidence type="ECO:0000256" key="1">
    <source>
        <dbReference type="ARBA" id="ARBA00004141"/>
    </source>
</evidence>
<feature type="transmembrane region" description="Helical" evidence="8">
    <location>
        <begin position="618"/>
        <end position="636"/>
    </location>
</feature>
<dbReference type="VEuPathDB" id="FungiDB:DEHA2F25498g"/>
<evidence type="ECO:0000256" key="2">
    <source>
        <dbReference type="ARBA" id="ARBA00022448"/>
    </source>
</evidence>
<feature type="transmembrane region" description="Helical" evidence="8">
    <location>
        <begin position="532"/>
        <end position="556"/>
    </location>
</feature>
<feature type="transmembrane region" description="Helical" evidence="8">
    <location>
        <begin position="1268"/>
        <end position="1292"/>
    </location>
</feature>
<evidence type="ECO:0000313" key="11">
    <source>
        <dbReference type="Proteomes" id="UP000000599"/>
    </source>
</evidence>
<evidence type="ECO:0000256" key="6">
    <source>
        <dbReference type="ARBA" id="ARBA00022989"/>
    </source>
</evidence>
<dbReference type="RefSeq" id="XP_002770899.1">
    <property type="nucleotide sequence ID" value="XM_002770853.1"/>
</dbReference>
<dbReference type="Pfam" id="PF19055">
    <property type="entry name" value="ABC2_membrane_7"/>
    <property type="match status" value="1"/>
</dbReference>
<dbReference type="GO" id="GO:0016887">
    <property type="term" value="F:ATP hydrolysis activity"/>
    <property type="evidence" value="ECO:0007669"/>
    <property type="project" value="InterPro"/>
</dbReference>
<feature type="transmembrane region" description="Helical" evidence="8">
    <location>
        <begin position="1089"/>
        <end position="1105"/>
    </location>
</feature>
<feature type="transmembrane region" description="Helical" evidence="8">
    <location>
        <begin position="1133"/>
        <end position="1153"/>
    </location>
</feature>
<dbReference type="HOGENOM" id="CLU_000604_57_4_1"/>
<reference evidence="10 11" key="1">
    <citation type="journal article" date="2004" name="Nature">
        <title>Genome evolution in yeasts.</title>
        <authorList>
            <consortium name="Genolevures"/>
            <person name="Dujon B."/>
            <person name="Sherman D."/>
            <person name="Fischer G."/>
            <person name="Durrens P."/>
            <person name="Casaregola S."/>
            <person name="Lafontaine I."/>
            <person name="de Montigny J."/>
            <person name="Marck C."/>
            <person name="Neuveglise C."/>
            <person name="Talla E."/>
            <person name="Goffard N."/>
            <person name="Frangeul L."/>
            <person name="Aigle M."/>
            <person name="Anthouard V."/>
            <person name="Babour A."/>
            <person name="Barbe V."/>
            <person name="Barnay S."/>
            <person name="Blanchin S."/>
            <person name="Beckerich J.M."/>
            <person name="Beyne E."/>
            <person name="Bleykasten C."/>
            <person name="Boisrame A."/>
            <person name="Boyer J."/>
            <person name="Cattolico L."/>
            <person name="Confanioleri F."/>
            <person name="de Daruvar A."/>
            <person name="Despons L."/>
            <person name="Fabre E."/>
            <person name="Fairhead C."/>
            <person name="Ferry-Dumazet H."/>
            <person name="Groppi A."/>
            <person name="Hantraye F."/>
            <person name="Hennequin C."/>
            <person name="Jauniaux N."/>
            <person name="Joyet P."/>
            <person name="Kachouri R."/>
            <person name="Kerrest A."/>
            <person name="Koszul R."/>
            <person name="Lemaire M."/>
            <person name="Lesur I."/>
            <person name="Ma L."/>
            <person name="Muller H."/>
            <person name="Nicaud J.M."/>
            <person name="Nikolski M."/>
            <person name="Oztas S."/>
            <person name="Ozier-Kalogeropoulos O."/>
            <person name="Pellenz S."/>
            <person name="Potier S."/>
            <person name="Richard G.F."/>
            <person name="Straub M.L."/>
            <person name="Suleau A."/>
            <person name="Swennene D."/>
            <person name="Tekaia F."/>
            <person name="Wesolowski-Louvel M."/>
            <person name="Westhof E."/>
            <person name="Wirth B."/>
            <person name="Zeniou-Meyer M."/>
            <person name="Zivanovic I."/>
            <person name="Bolotin-Fukuhara M."/>
            <person name="Thierry A."/>
            <person name="Bouchier C."/>
            <person name="Caudron B."/>
            <person name="Scarpelli C."/>
            <person name="Gaillardin C."/>
            <person name="Weissenbach J."/>
            <person name="Wincker P."/>
            <person name="Souciet J.L."/>
        </authorList>
    </citation>
    <scope>NUCLEOTIDE SEQUENCE [LARGE SCALE GENOMIC DNA]</scope>
    <source>
        <strain evidence="11">ATCC 36239 / CBS 767 / BCRC 21394 / JCM 1990 / NBRC 0083 / IGC 2968</strain>
    </source>
</reference>
<dbReference type="eggNOG" id="KOG0065">
    <property type="taxonomic scope" value="Eukaryota"/>
</dbReference>
<dbReference type="PROSITE" id="PS50893">
    <property type="entry name" value="ABC_TRANSPORTER_2"/>
    <property type="match status" value="2"/>
</dbReference>
<dbReference type="Gene3D" id="3.40.50.300">
    <property type="entry name" value="P-loop containing nucleotide triphosphate hydrolases"/>
    <property type="match status" value="2"/>
</dbReference>
<keyword evidence="11" id="KW-1185">Reference proteome</keyword>
<accession>B5RUN7</accession>
<keyword evidence="4" id="KW-0547">Nucleotide-binding</keyword>
<dbReference type="InterPro" id="IPR017871">
    <property type="entry name" value="ABC_transporter-like_CS"/>
</dbReference>
<evidence type="ECO:0000256" key="3">
    <source>
        <dbReference type="ARBA" id="ARBA00022692"/>
    </source>
</evidence>
<comment type="subcellular location">
    <subcellularLocation>
        <location evidence="1">Membrane</location>
        <topology evidence="1">Multi-pass membrane protein</topology>
    </subcellularLocation>
</comment>
<dbReference type="OMA" id="AYFWYAF"/>
<dbReference type="InterPro" id="IPR013525">
    <property type="entry name" value="ABC2_TM"/>
</dbReference>
<evidence type="ECO:0000256" key="5">
    <source>
        <dbReference type="ARBA" id="ARBA00022840"/>
    </source>
</evidence>
<feature type="domain" description="ABC transporter" evidence="9">
    <location>
        <begin position="31"/>
        <end position="282"/>
    </location>
</feature>
<feature type="transmembrane region" description="Helical" evidence="8">
    <location>
        <begin position="415"/>
        <end position="433"/>
    </location>
</feature>
<dbReference type="Proteomes" id="UP000000599">
    <property type="component" value="Chromosome F"/>
</dbReference>
<evidence type="ECO:0000313" key="10">
    <source>
        <dbReference type="EMBL" id="CAR66415.1"/>
    </source>
</evidence>
<evidence type="ECO:0000256" key="4">
    <source>
        <dbReference type="ARBA" id="ARBA00022741"/>
    </source>
</evidence>
<keyword evidence="3 8" id="KW-0812">Transmembrane</keyword>
<keyword evidence="5" id="KW-0067">ATP-binding</keyword>
<evidence type="ECO:0000256" key="7">
    <source>
        <dbReference type="ARBA" id="ARBA00023136"/>
    </source>
</evidence>
<dbReference type="Pfam" id="PF00005">
    <property type="entry name" value="ABC_tran"/>
    <property type="match status" value="2"/>
</dbReference>
<dbReference type="SMART" id="SM00382">
    <property type="entry name" value="AAA"/>
    <property type="match status" value="2"/>
</dbReference>
<keyword evidence="7 8" id="KW-0472">Membrane</keyword>
<dbReference type="InterPro" id="IPR027417">
    <property type="entry name" value="P-loop_NTPase"/>
</dbReference>
<dbReference type="InterPro" id="IPR043926">
    <property type="entry name" value="ABCG_dom"/>
</dbReference>
<dbReference type="GO" id="GO:0016020">
    <property type="term" value="C:membrane"/>
    <property type="evidence" value="ECO:0007669"/>
    <property type="project" value="UniProtKB-SubCell"/>
</dbReference>
<dbReference type="FunCoup" id="B5RUN7">
    <property type="interactions" value="79"/>
</dbReference>
<feature type="transmembrane region" description="Helical" evidence="8">
    <location>
        <begin position="1159"/>
        <end position="1181"/>
    </location>
</feature>
<dbReference type="STRING" id="284592.B5RUN7"/>
<feature type="transmembrane region" description="Helical" evidence="8">
    <location>
        <begin position="382"/>
        <end position="403"/>
    </location>
</feature>
<dbReference type="OrthoDB" id="66620at2759"/>
<dbReference type="InterPro" id="IPR050352">
    <property type="entry name" value="ABCG_transporters"/>
</dbReference>
<dbReference type="InterPro" id="IPR003439">
    <property type="entry name" value="ABC_transporter-like_ATP-bd"/>
</dbReference>